<reference evidence="1 2" key="1">
    <citation type="submission" date="2018-12" db="EMBL/GenBank/DDBJ databases">
        <authorList>
            <consortium name="Pathogen Informatics"/>
        </authorList>
    </citation>
    <scope>NUCLEOTIDE SEQUENCE [LARGE SCALE GENOMIC DNA]</scope>
    <source>
        <strain evidence="1 2">NCTC10485</strain>
    </source>
</reference>
<sequence>MQQLVIEFSEPSAASGGFDRLLELASAGEIAIADLEFVHSIAGVASTVAADRVDPRLAALDGAASGLISRHDLDAVAAELPHGHTAAVLVYRGGALDAAVQAWTDGGSTVRTLPTR</sequence>
<dbReference type="OrthoDB" id="4628984at2"/>
<evidence type="ECO:0000313" key="2">
    <source>
        <dbReference type="Proteomes" id="UP000282551"/>
    </source>
</evidence>
<dbReference type="EMBL" id="LR134355">
    <property type="protein sequence ID" value="VEG45818.1"/>
    <property type="molecule type" value="Genomic_DNA"/>
</dbReference>
<proteinExistence type="predicted"/>
<gene>
    <name evidence="1" type="ORF">NCTC10485_00783</name>
</gene>
<evidence type="ECO:0000313" key="1">
    <source>
        <dbReference type="EMBL" id="VEG45818.1"/>
    </source>
</evidence>
<protein>
    <submittedName>
        <fullName evidence="1">Uncharacterized protein</fullName>
    </submittedName>
</protein>
<organism evidence="1 2">
    <name type="scientific">Mycolicibacterium chitae</name>
    <name type="common">Mycobacterium chitae</name>
    <dbReference type="NCBI Taxonomy" id="1792"/>
    <lineage>
        <taxon>Bacteria</taxon>
        <taxon>Bacillati</taxon>
        <taxon>Actinomycetota</taxon>
        <taxon>Actinomycetes</taxon>
        <taxon>Mycobacteriales</taxon>
        <taxon>Mycobacteriaceae</taxon>
        <taxon>Mycolicibacterium</taxon>
    </lineage>
</organism>
<keyword evidence="2" id="KW-1185">Reference proteome</keyword>
<accession>A0A3S4SXF9</accession>
<dbReference type="Proteomes" id="UP000282551">
    <property type="component" value="Chromosome"/>
</dbReference>
<name>A0A3S4SXF9_MYCCI</name>
<dbReference type="RefSeq" id="WP_126332526.1">
    <property type="nucleotide sequence ID" value="NZ_AP022604.1"/>
</dbReference>
<dbReference type="AlphaFoldDB" id="A0A3S4SXF9"/>